<dbReference type="GO" id="GO:0051213">
    <property type="term" value="F:dioxygenase activity"/>
    <property type="evidence" value="ECO:0007669"/>
    <property type="project" value="UniProtKB-KW"/>
</dbReference>
<dbReference type="InterPro" id="IPR011986">
    <property type="entry name" value="Xdiol_dOase_LigA"/>
</dbReference>
<name>A0A8H2PXA3_9MICO</name>
<dbReference type="InterPro" id="IPR036622">
    <property type="entry name" value="LigA_sf"/>
</dbReference>
<keyword evidence="3" id="KW-1185">Reference proteome</keyword>
<gene>
    <name evidence="2" type="ORF">FB472_1642</name>
</gene>
<accession>A0A8H2PXA3</accession>
<dbReference type="Proteomes" id="UP000316560">
    <property type="component" value="Unassembled WGS sequence"/>
</dbReference>
<dbReference type="OrthoDB" id="8685817at2"/>
<comment type="caution">
    <text evidence="2">The sequence shown here is derived from an EMBL/GenBank/DDBJ whole genome shotgun (WGS) entry which is preliminary data.</text>
</comment>
<evidence type="ECO:0000259" key="1">
    <source>
        <dbReference type="Pfam" id="PF07746"/>
    </source>
</evidence>
<organism evidence="2 3">
    <name type="scientific">Rhodoglobus vestalii</name>
    <dbReference type="NCBI Taxonomy" id="193384"/>
    <lineage>
        <taxon>Bacteria</taxon>
        <taxon>Bacillati</taxon>
        <taxon>Actinomycetota</taxon>
        <taxon>Actinomycetes</taxon>
        <taxon>Micrococcales</taxon>
        <taxon>Microbacteriaceae</taxon>
        <taxon>Rhodoglobus</taxon>
    </lineage>
</organism>
<dbReference type="SUPFAM" id="SSF48076">
    <property type="entry name" value="LigA subunit of an aromatic-ring-opening dioxygenase LigAB"/>
    <property type="match status" value="1"/>
</dbReference>
<sequence length="83" mass="9793">MYSLHKLLWEIRKDPELAKRFRADPSVVLNEYGLEGDAREAMLTLDFKKLHEIGANPYLIYFCALQLQVGRESYYEQIREGKN</sequence>
<feature type="domain" description="Extradiol ring-cleavage dioxygenase LigAB LigA subunit" evidence="1">
    <location>
        <begin position="4"/>
        <end position="68"/>
    </location>
</feature>
<dbReference type="AlphaFoldDB" id="A0A8H2PXA3"/>
<evidence type="ECO:0000313" key="3">
    <source>
        <dbReference type="Proteomes" id="UP000316560"/>
    </source>
</evidence>
<reference evidence="2 3" key="1">
    <citation type="submission" date="2019-06" db="EMBL/GenBank/DDBJ databases">
        <title>Sequencing the genomes of 1000 actinobacteria strains.</title>
        <authorList>
            <person name="Klenk H.-P."/>
        </authorList>
    </citation>
    <scope>NUCLEOTIDE SEQUENCE [LARGE SCALE GENOMIC DNA]</scope>
    <source>
        <strain evidence="2 3">DSM 21947</strain>
    </source>
</reference>
<keyword evidence="2" id="KW-0223">Dioxygenase</keyword>
<dbReference type="RefSeq" id="WP_141990443.1">
    <property type="nucleotide sequence ID" value="NZ_VFRA01000001.1"/>
</dbReference>
<evidence type="ECO:0000313" key="2">
    <source>
        <dbReference type="EMBL" id="TQO20035.1"/>
    </source>
</evidence>
<keyword evidence="2" id="KW-0560">Oxidoreductase</keyword>
<dbReference type="EMBL" id="VFRA01000001">
    <property type="protein sequence ID" value="TQO20035.1"/>
    <property type="molecule type" value="Genomic_DNA"/>
</dbReference>
<protein>
    <submittedName>
        <fullName evidence="2">Aromatic-ring opening dioxygenase LigAB LigA subunit</fullName>
    </submittedName>
</protein>
<dbReference type="Gene3D" id="1.10.700.10">
    <property type="entry name" value="Dioxygenase LigAB, LigA subunit"/>
    <property type="match status" value="1"/>
</dbReference>
<dbReference type="Pfam" id="PF07746">
    <property type="entry name" value="LigA"/>
    <property type="match status" value="1"/>
</dbReference>
<proteinExistence type="predicted"/>